<sequence>MQTEVATSPTVAVRQETLEALQAEKSVLCLEVSKDRFRFAILNQHRHCCWLEEYAFPSLLTERPATEALPTIVRSNPVLQISQWQEIRVAVNSPAFTLIPKPLFRKEYASSYLSLMRGNALPAHEFAQTFAHNEGYYCVFNVEHNLATYFSASYPLQQLTFVHQTSALIQAASAVDQQLSSTQNLLLYFENEFVTITLHANRRLMYCNRFGYKNANDLAYYILYVIDELHLEPYSVNTLLYGEITPYADIFTQLSRFLPHLTFGRTPPGLTLTAAFDDLPEHRYISLYGLALLPSPANG</sequence>
<evidence type="ECO:0000313" key="1">
    <source>
        <dbReference type="EMBL" id="GAA4408976.1"/>
    </source>
</evidence>
<proteinExistence type="predicted"/>
<dbReference type="Proteomes" id="UP001500936">
    <property type="component" value="Unassembled WGS sequence"/>
</dbReference>
<name>A0ABP8KKY0_9BACT</name>
<protein>
    <submittedName>
        <fullName evidence="1">DUF3822 family protein</fullName>
    </submittedName>
</protein>
<comment type="caution">
    <text evidence="1">The sequence shown here is derived from an EMBL/GenBank/DDBJ whole genome shotgun (WGS) entry which is preliminary data.</text>
</comment>
<dbReference type="RefSeq" id="WP_345268778.1">
    <property type="nucleotide sequence ID" value="NZ_BAABHB010000006.1"/>
</dbReference>
<dbReference type="CDD" id="cd24013">
    <property type="entry name" value="ASKHA_ATPase_BT3980-like"/>
    <property type="match status" value="1"/>
</dbReference>
<dbReference type="Gene3D" id="3.30.420.250">
    <property type="match status" value="1"/>
</dbReference>
<gene>
    <name evidence="1" type="ORF">GCM10023187_31560</name>
</gene>
<dbReference type="Gene3D" id="3.30.420.260">
    <property type="match status" value="1"/>
</dbReference>
<dbReference type="EMBL" id="BAABHB010000006">
    <property type="protein sequence ID" value="GAA4408976.1"/>
    <property type="molecule type" value="Genomic_DNA"/>
</dbReference>
<organism evidence="1 2">
    <name type="scientific">Nibrella viscosa</name>
    <dbReference type="NCBI Taxonomy" id="1084524"/>
    <lineage>
        <taxon>Bacteria</taxon>
        <taxon>Pseudomonadati</taxon>
        <taxon>Bacteroidota</taxon>
        <taxon>Cytophagia</taxon>
        <taxon>Cytophagales</taxon>
        <taxon>Spirosomataceae</taxon>
        <taxon>Nibrella</taxon>
    </lineage>
</organism>
<reference evidence="2" key="1">
    <citation type="journal article" date="2019" name="Int. J. Syst. Evol. Microbiol.">
        <title>The Global Catalogue of Microorganisms (GCM) 10K type strain sequencing project: providing services to taxonomists for standard genome sequencing and annotation.</title>
        <authorList>
            <consortium name="The Broad Institute Genomics Platform"/>
            <consortium name="The Broad Institute Genome Sequencing Center for Infectious Disease"/>
            <person name="Wu L."/>
            <person name="Ma J."/>
        </authorList>
    </citation>
    <scope>NUCLEOTIDE SEQUENCE [LARGE SCALE GENOMIC DNA]</scope>
    <source>
        <strain evidence="2">JCM 17925</strain>
    </source>
</reference>
<dbReference type="Pfam" id="PF12864">
    <property type="entry name" value="DUF3822"/>
    <property type="match status" value="1"/>
</dbReference>
<keyword evidence="2" id="KW-1185">Reference proteome</keyword>
<accession>A0ABP8KKY0</accession>
<evidence type="ECO:0000313" key="2">
    <source>
        <dbReference type="Proteomes" id="UP001500936"/>
    </source>
</evidence>
<dbReference type="InterPro" id="IPR024213">
    <property type="entry name" value="DUF3822"/>
</dbReference>